<proteinExistence type="predicted"/>
<evidence type="ECO:0000313" key="1">
    <source>
        <dbReference type="EMBL" id="MFD2564943.1"/>
    </source>
</evidence>
<dbReference type="EMBL" id="JBHULE010000035">
    <property type="protein sequence ID" value="MFD2564943.1"/>
    <property type="molecule type" value="Genomic_DNA"/>
</dbReference>
<accession>A0ABW5LM02</accession>
<sequence length="133" mass="15011">MSTIFSVMVKEFVADGSKEAIPNPARSGYLCMPTDFLGELVRFISMMQVMKVGVGSEIAQLKKDLKVANQFLREVKTQQKLYATTVQAIDRLEQICIEEGEKAQENEEITLAETYAWCIAGCQLFLEYTKSKK</sequence>
<name>A0ABW5LM02_9FLAO</name>
<gene>
    <name evidence="1" type="ORF">ACFSR1_19860</name>
</gene>
<evidence type="ECO:0000313" key="2">
    <source>
        <dbReference type="Proteomes" id="UP001597319"/>
    </source>
</evidence>
<organism evidence="1 2">
    <name type="scientific">Aquimarina rubra</name>
    <dbReference type="NCBI Taxonomy" id="1920033"/>
    <lineage>
        <taxon>Bacteria</taxon>
        <taxon>Pseudomonadati</taxon>
        <taxon>Bacteroidota</taxon>
        <taxon>Flavobacteriia</taxon>
        <taxon>Flavobacteriales</taxon>
        <taxon>Flavobacteriaceae</taxon>
        <taxon>Aquimarina</taxon>
    </lineage>
</organism>
<evidence type="ECO:0008006" key="3">
    <source>
        <dbReference type="Google" id="ProtNLM"/>
    </source>
</evidence>
<keyword evidence="2" id="KW-1185">Reference proteome</keyword>
<reference evidence="2" key="1">
    <citation type="journal article" date="2019" name="Int. J. Syst. Evol. Microbiol.">
        <title>The Global Catalogue of Microorganisms (GCM) 10K type strain sequencing project: providing services to taxonomists for standard genome sequencing and annotation.</title>
        <authorList>
            <consortium name="The Broad Institute Genomics Platform"/>
            <consortium name="The Broad Institute Genome Sequencing Center for Infectious Disease"/>
            <person name="Wu L."/>
            <person name="Ma J."/>
        </authorList>
    </citation>
    <scope>NUCLEOTIDE SEQUENCE [LARGE SCALE GENOMIC DNA]</scope>
    <source>
        <strain evidence="2">KCTC 52274</strain>
    </source>
</reference>
<dbReference type="Proteomes" id="UP001597319">
    <property type="component" value="Unassembled WGS sequence"/>
</dbReference>
<protein>
    <recommendedName>
        <fullName evidence="3">CRISPR type III-B/RAMP module-associated protein Cmr5</fullName>
    </recommendedName>
</protein>
<dbReference type="RefSeq" id="WP_378294793.1">
    <property type="nucleotide sequence ID" value="NZ_JBHULE010000035.1"/>
</dbReference>
<comment type="caution">
    <text evidence="1">The sequence shown here is derived from an EMBL/GenBank/DDBJ whole genome shotgun (WGS) entry which is preliminary data.</text>
</comment>